<evidence type="ECO:0000256" key="5">
    <source>
        <dbReference type="ARBA" id="ARBA00023288"/>
    </source>
</evidence>
<accession>A0A2A8D8Q3</accession>
<keyword evidence="1" id="KW-1003">Cell membrane</keyword>
<dbReference type="PROSITE" id="PS51257">
    <property type="entry name" value="PROKAR_LIPOPROTEIN"/>
    <property type="match status" value="1"/>
</dbReference>
<dbReference type="AlphaFoldDB" id="A0A2A8D8Q3"/>
<name>A0A2A8D8Q3_9MICC</name>
<organism evidence="6 7">
    <name type="scientific">Rothia dentocariosa</name>
    <dbReference type="NCBI Taxonomy" id="2047"/>
    <lineage>
        <taxon>Bacteria</taxon>
        <taxon>Bacillati</taxon>
        <taxon>Actinomycetota</taxon>
        <taxon>Actinomycetes</taxon>
        <taxon>Micrococcales</taxon>
        <taxon>Micrococcaceae</taxon>
        <taxon>Rothia</taxon>
    </lineage>
</organism>
<evidence type="ECO:0000256" key="1">
    <source>
        <dbReference type="ARBA" id="ARBA00022475"/>
    </source>
</evidence>
<evidence type="ECO:0000256" key="3">
    <source>
        <dbReference type="ARBA" id="ARBA00023136"/>
    </source>
</evidence>
<dbReference type="EMBL" id="PDEV01000001">
    <property type="protein sequence ID" value="PEN17147.1"/>
    <property type="molecule type" value="Genomic_DNA"/>
</dbReference>
<reference evidence="6" key="1">
    <citation type="submission" date="2017-10" db="EMBL/GenBank/DDBJ databases">
        <title>Kefir isolates.</title>
        <authorList>
            <person name="Kim Y."/>
            <person name="Blasche S."/>
        </authorList>
    </citation>
    <scope>NUCLEOTIDE SEQUENCE [LARGE SCALE GENOMIC DNA]</scope>
    <source>
        <strain evidence="6">OG2-2</strain>
    </source>
</reference>
<sequence>MYPANTKLSSLKSRLRIIVFGALLTLLFTSCGAPFGAEQSSSTPSQQCGTLTDQQALEKYGQEIPPYTWDGDTSEGAPWDTSKVPENIPTKNPELNTYDPCAEFSWITMDLKNGTGSSPAHLLFFSHGEFIGVAEQKPFGKFVPHRLSPTSVEVRYVYPKADECNACATGRAISVYTFDPQTRQVSRTGELPPVN</sequence>
<keyword evidence="7" id="KW-1185">Reference proteome</keyword>
<dbReference type="InterPro" id="IPR025971">
    <property type="entry name" value="LppP/LprE"/>
</dbReference>
<evidence type="ECO:0000256" key="2">
    <source>
        <dbReference type="ARBA" id="ARBA00022729"/>
    </source>
</evidence>
<protein>
    <recommendedName>
        <fullName evidence="8">LppP/LprE family lipoprotein</fullName>
    </recommendedName>
</protein>
<dbReference type="Proteomes" id="UP000219947">
    <property type="component" value="Unassembled WGS sequence"/>
</dbReference>
<keyword evidence="4" id="KW-0564">Palmitate</keyword>
<evidence type="ECO:0000256" key="4">
    <source>
        <dbReference type="ARBA" id="ARBA00023139"/>
    </source>
</evidence>
<evidence type="ECO:0000313" key="7">
    <source>
        <dbReference type="Proteomes" id="UP000219947"/>
    </source>
</evidence>
<dbReference type="Pfam" id="PF14041">
    <property type="entry name" value="Lipoprotein_21"/>
    <property type="match status" value="1"/>
</dbReference>
<keyword evidence="2" id="KW-0732">Signal</keyword>
<comment type="caution">
    <text evidence="6">The sequence shown here is derived from an EMBL/GenBank/DDBJ whole genome shotgun (WGS) entry which is preliminary data.</text>
</comment>
<keyword evidence="5" id="KW-0449">Lipoprotein</keyword>
<evidence type="ECO:0000313" key="6">
    <source>
        <dbReference type="EMBL" id="PEN17147.1"/>
    </source>
</evidence>
<gene>
    <name evidence="6" type="ORF">CRM92_03780</name>
</gene>
<evidence type="ECO:0008006" key="8">
    <source>
        <dbReference type="Google" id="ProtNLM"/>
    </source>
</evidence>
<dbReference type="RefSeq" id="WP_098042411.1">
    <property type="nucleotide sequence ID" value="NZ_CAUQVD010000014.1"/>
</dbReference>
<keyword evidence="3" id="KW-0472">Membrane</keyword>
<proteinExistence type="predicted"/>